<dbReference type="InterPro" id="IPR048913">
    <property type="entry name" value="BetaGal_gal-bd"/>
</dbReference>
<keyword evidence="6" id="KW-1185">Reference proteome</keyword>
<dbReference type="InterPro" id="IPR001944">
    <property type="entry name" value="Glycoside_Hdrlase_35"/>
</dbReference>
<protein>
    <submittedName>
        <fullName evidence="5">Beta-galactosidase-1-like protein 2</fullName>
    </submittedName>
</protein>
<feature type="domain" description="Beta-galactosidase 1-like first all-beta" evidence="3">
    <location>
        <begin position="84"/>
        <end position="195"/>
    </location>
</feature>
<evidence type="ECO:0000256" key="1">
    <source>
        <dbReference type="ARBA" id="ARBA00022801"/>
    </source>
</evidence>
<sequence>MVTYHFYCFFRNNAWWRTFRESFKKIYRELFFLSNHLKNIEVSALFIFLDLEDVEMKHVVPLSDIFPLFNVVPMEELPINKNSGQSFGFILYQTELESFPTEIVIRNVRDRAQLVKTIDAMKADQHFIDERELWDVKIPVNGGKKVKEAVQLDILVENMGRVNYGLDMDRQRKGILRGVEVDGKRKTNWNIYPMEFKPNFFEKLEEQAEWRKIGMENLPSMPSLYRGTFDINSNPTDTFLQMKDWTKGIVFINGHNLGRYWKIGPQLTMYLPSPWLRKGTNELLIFELDRFSSCYYIQFDDPLVVQLFVFFCCIE</sequence>
<dbReference type="GO" id="GO:0004553">
    <property type="term" value="F:hydrolase activity, hydrolyzing O-glycosyl compounds"/>
    <property type="evidence" value="ECO:0007669"/>
    <property type="project" value="InterPro"/>
</dbReference>
<dbReference type="Proteomes" id="UP001249851">
    <property type="component" value="Unassembled WGS sequence"/>
</dbReference>
<dbReference type="Gene3D" id="2.60.120.260">
    <property type="entry name" value="Galactose-binding domain-like"/>
    <property type="match status" value="2"/>
</dbReference>
<dbReference type="GO" id="GO:0005975">
    <property type="term" value="P:carbohydrate metabolic process"/>
    <property type="evidence" value="ECO:0007669"/>
    <property type="project" value="InterPro"/>
</dbReference>
<dbReference type="Pfam" id="PF21317">
    <property type="entry name" value="BetaGal_ABD_1"/>
    <property type="match status" value="1"/>
</dbReference>
<dbReference type="PANTHER" id="PTHR23421">
    <property type="entry name" value="BETA-GALACTOSIDASE RELATED"/>
    <property type="match status" value="1"/>
</dbReference>
<keyword evidence="1" id="KW-0378">Hydrolase</keyword>
<gene>
    <name evidence="5" type="ORF">P5673_027752</name>
</gene>
<evidence type="ECO:0000259" key="4">
    <source>
        <dbReference type="Pfam" id="PF21467"/>
    </source>
</evidence>
<dbReference type="SUPFAM" id="SSF49785">
    <property type="entry name" value="Galactose-binding domain-like"/>
    <property type="match status" value="1"/>
</dbReference>
<evidence type="ECO:0000256" key="2">
    <source>
        <dbReference type="ARBA" id="ARBA00023295"/>
    </source>
</evidence>
<dbReference type="EMBL" id="JARQWQ010000098">
    <property type="protein sequence ID" value="KAK2551353.1"/>
    <property type="molecule type" value="Genomic_DNA"/>
</dbReference>
<accession>A0AAD9PYK4</accession>
<evidence type="ECO:0000259" key="3">
    <source>
        <dbReference type="Pfam" id="PF21317"/>
    </source>
</evidence>
<feature type="domain" description="Beta-galactosidase galactose-binding" evidence="4">
    <location>
        <begin position="222"/>
        <end position="281"/>
    </location>
</feature>
<reference evidence="5" key="1">
    <citation type="journal article" date="2023" name="G3 (Bethesda)">
        <title>Whole genome assembly and annotation of the endangered Caribbean coral Acropora cervicornis.</title>
        <authorList>
            <person name="Selwyn J.D."/>
            <person name="Vollmer S.V."/>
        </authorList>
    </citation>
    <scope>NUCLEOTIDE SEQUENCE</scope>
    <source>
        <strain evidence="5">K2</strain>
    </source>
</reference>
<name>A0AAD9PYK4_ACRCE</name>
<dbReference type="Pfam" id="PF21467">
    <property type="entry name" value="BetaGal_gal-bd"/>
    <property type="match status" value="1"/>
</dbReference>
<feature type="non-terminal residue" evidence="5">
    <location>
        <position position="315"/>
    </location>
</feature>
<comment type="caution">
    <text evidence="5">The sequence shown here is derived from an EMBL/GenBank/DDBJ whole genome shotgun (WGS) entry which is preliminary data.</text>
</comment>
<organism evidence="5 6">
    <name type="scientific">Acropora cervicornis</name>
    <name type="common">Staghorn coral</name>
    <dbReference type="NCBI Taxonomy" id="6130"/>
    <lineage>
        <taxon>Eukaryota</taxon>
        <taxon>Metazoa</taxon>
        <taxon>Cnidaria</taxon>
        <taxon>Anthozoa</taxon>
        <taxon>Hexacorallia</taxon>
        <taxon>Scleractinia</taxon>
        <taxon>Astrocoeniina</taxon>
        <taxon>Acroporidae</taxon>
        <taxon>Acropora</taxon>
    </lineage>
</organism>
<dbReference type="AlphaFoldDB" id="A0AAD9PYK4"/>
<proteinExistence type="predicted"/>
<reference evidence="5" key="2">
    <citation type="journal article" date="2023" name="Science">
        <title>Genomic signatures of disease resistance in endangered staghorn corals.</title>
        <authorList>
            <person name="Vollmer S.V."/>
            <person name="Selwyn J.D."/>
            <person name="Despard B.A."/>
            <person name="Roesel C.L."/>
        </authorList>
    </citation>
    <scope>NUCLEOTIDE SEQUENCE</scope>
    <source>
        <strain evidence="5">K2</strain>
    </source>
</reference>
<dbReference type="FunFam" id="2.60.120.260:FF:000049">
    <property type="entry name" value="Beta-galactosidase"/>
    <property type="match status" value="1"/>
</dbReference>
<dbReference type="InterPro" id="IPR048912">
    <property type="entry name" value="BetaGal1-like_ABD1"/>
</dbReference>
<evidence type="ECO:0000313" key="5">
    <source>
        <dbReference type="EMBL" id="KAK2551353.1"/>
    </source>
</evidence>
<dbReference type="InterPro" id="IPR008979">
    <property type="entry name" value="Galactose-bd-like_sf"/>
</dbReference>
<keyword evidence="2" id="KW-0326">Glycosidase</keyword>
<evidence type="ECO:0000313" key="6">
    <source>
        <dbReference type="Proteomes" id="UP001249851"/>
    </source>
</evidence>